<dbReference type="AlphaFoldDB" id="A0A4Z2EDP2"/>
<reference evidence="2 3" key="1">
    <citation type="submission" date="2019-03" db="EMBL/GenBank/DDBJ databases">
        <title>First draft genome of Liparis tanakae, snailfish: a comprehensive survey of snailfish specific genes.</title>
        <authorList>
            <person name="Kim W."/>
            <person name="Song I."/>
            <person name="Jeong J.-H."/>
            <person name="Kim D."/>
            <person name="Kim S."/>
            <person name="Ryu S."/>
            <person name="Song J.Y."/>
            <person name="Lee S.K."/>
        </authorList>
    </citation>
    <scope>NUCLEOTIDE SEQUENCE [LARGE SCALE GENOMIC DNA]</scope>
    <source>
        <tissue evidence="2">Muscle</tissue>
    </source>
</reference>
<proteinExistence type="predicted"/>
<evidence type="ECO:0000256" key="1">
    <source>
        <dbReference type="SAM" id="MobiDB-lite"/>
    </source>
</evidence>
<comment type="caution">
    <text evidence="2">The sequence shown here is derived from an EMBL/GenBank/DDBJ whole genome shotgun (WGS) entry which is preliminary data.</text>
</comment>
<dbReference type="Proteomes" id="UP000314294">
    <property type="component" value="Unassembled WGS sequence"/>
</dbReference>
<keyword evidence="3" id="KW-1185">Reference proteome</keyword>
<feature type="compositionally biased region" description="Gly residues" evidence="1">
    <location>
        <begin position="1"/>
        <end position="10"/>
    </location>
</feature>
<feature type="region of interest" description="Disordered" evidence="1">
    <location>
        <begin position="1"/>
        <end position="27"/>
    </location>
</feature>
<feature type="region of interest" description="Disordered" evidence="1">
    <location>
        <begin position="46"/>
        <end position="144"/>
    </location>
</feature>
<gene>
    <name evidence="2" type="ORF">EYF80_062851</name>
</gene>
<feature type="compositionally biased region" description="Polar residues" evidence="1">
    <location>
        <begin position="17"/>
        <end position="27"/>
    </location>
</feature>
<evidence type="ECO:0000313" key="2">
    <source>
        <dbReference type="EMBL" id="TNN27007.1"/>
    </source>
</evidence>
<name>A0A4Z2EDP2_9TELE</name>
<evidence type="ECO:0000313" key="3">
    <source>
        <dbReference type="Proteomes" id="UP000314294"/>
    </source>
</evidence>
<accession>A0A4Z2EDP2</accession>
<dbReference type="EMBL" id="SRLO01009060">
    <property type="protein sequence ID" value="TNN27007.1"/>
    <property type="molecule type" value="Genomic_DNA"/>
</dbReference>
<sequence length="144" mass="15007">MDPEAGGGAGAALVRQRGNQQISESQSVEVPERLALIAGRRVSSCGGDDVIAQSATSTPRARGHHPEHDVIAQSTTSSPRARGHHPERDVDAHVYVGGETTTRQKDSRRVNKHKGGGASRSAPSLQHKPALCSSPGEASAHAAQ</sequence>
<protein>
    <submittedName>
        <fullName evidence="2">Uncharacterized protein</fullName>
    </submittedName>
</protein>
<organism evidence="2 3">
    <name type="scientific">Liparis tanakae</name>
    <name type="common">Tanaka's snailfish</name>
    <dbReference type="NCBI Taxonomy" id="230148"/>
    <lineage>
        <taxon>Eukaryota</taxon>
        <taxon>Metazoa</taxon>
        <taxon>Chordata</taxon>
        <taxon>Craniata</taxon>
        <taxon>Vertebrata</taxon>
        <taxon>Euteleostomi</taxon>
        <taxon>Actinopterygii</taxon>
        <taxon>Neopterygii</taxon>
        <taxon>Teleostei</taxon>
        <taxon>Neoteleostei</taxon>
        <taxon>Acanthomorphata</taxon>
        <taxon>Eupercaria</taxon>
        <taxon>Perciformes</taxon>
        <taxon>Cottioidei</taxon>
        <taxon>Cottales</taxon>
        <taxon>Liparidae</taxon>
        <taxon>Liparis</taxon>
    </lineage>
</organism>